<gene>
    <name evidence="3" type="ORF">RS694_03750</name>
</gene>
<dbReference type="Pfam" id="PF00899">
    <property type="entry name" value="ThiF"/>
    <property type="match status" value="1"/>
</dbReference>
<evidence type="ECO:0000259" key="1">
    <source>
        <dbReference type="Pfam" id="PF00899"/>
    </source>
</evidence>
<reference evidence="3 4" key="1">
    <citation type="submission" date="2017-01" db="EMBL/GenBank/DDBJ databases">
        <authorList>
            <person name="Mah S.A."/>
            <person name="Swanson W.J."/>
            <person name="Moy G.W."/>
            <person name="Vacquier V.D."/>
        </authorList>
    </citation>
    <scope>NUCLEOTIDE SEQUENCE [LARGE SCALE GENOMIC DNA]</scope>
    <source>
        <strain evidence="3 4">DSM 22694</strain>
    </source>
</reference>
<keyword evidence="4" id="KW-1185">Reference proteome</keyword>
<dbReference type="eggNOG" id="COG0476">
    <property type="taxonomic scope" value="Bacteria"/>
</dbReference>
<dbReference type="Pfam" id="PF14461">
    <property type="entry name" value="Prok-E2_B"/>
    <property type="match status" value="1"/>
</dbReference>
<feature type="domain" description="Prokaryotic E2 family B" evidence="2">
    <location>
        <begin position="69"/>
        <end position="133"/>
    </location>
</feature>
<proteinExistence type="predicted"/>
<dbReference type="RefSeq" id="WP_029707293.1">
    <property type="nucleotide sequence ID" value="NZ_CP019239.1"/>
</dbReference>
<dbReference type="InterPro" id="IPR000594">
    <property type="entry name" value="ThiF_NAD_FAD-bd"/>
</dbReference>
<dbReference type="PANTHER" id="PTHR43267">
    <property type="entry name" value="TRNA THREONYLCARBAMOYLADENOSINE DEHYDRATASE"/>
    <property type="match status" value="1"/>
</dbReference>
<dbReference type="InterPro" id="IPR035985">
    <property type="entry name" value="Ubiquitin-activating_enz"/>
</dbReference>
<dbReference type="STRING" id="1484693.RS694_03750"/>
<dbReference type="SUPFAM" id="SSF69572">
    <property type="entry name" value="Activating enzymes of the ubiquitin-like proteins"/>
    <property type="match status" value="1"/>
</dbReference>
<dbReference type="GO" id="GO:0061504">
    <property type="term" value="P:cyclic threonylcarbamoyladenosine biosynthetic process"/>
    <property type="evidence" value="ECO:0007669"/>
    <property type="project" value="TreeGrafter"/>
</dbReference>
<evidence type="ECO:0000313" key="3">
    <source>
        <dbReference type="EMBL" id="APW41751.1"/>
    </source>
</evidence>
<name>A0A1P8K725_9BURK</name>
<evidence type="ECO:0000259" key="2">
    <source>
        <dbReference type="Pfam" id="PF14461"/>
    </source>
</evidence>
<dbReference type="Gene3D" id="3.40.50.720">
    <property type="entry name" value="NAD(P)-binding Rossmann-like Domain"/>
    <property type="match status" value="1"/>
</dbReference>
<dbReference type="GO" id="GO:0061503">
    <property type="term" value="F:tRNA threonylcarbamoyladenosine dehydratase"/>
    <property type="evidence" value="ECO:0007669"/>
    <property type="project" value="TreeGrafter"/>
</dbReference>
<accession>A0A1P8K725</accession>
<dbReference type="CDD" id="cd01483">
    <property type="entry name" value="E1_enzyme_family"/>
    <property type="match status" value="1"/>
</dbReference>
<dbReference type="Proteomes" id="UP000186110">
    <property type="component" value="Chromosome"/>
</dbReference>
<dbReference type="KEGG" id="rsb:RS694_03750"/>
<organism evidence="3 4">
    <name type="scientific">Rhodoferax saidenbachensis</name>
    <dbReference type="NCBI Taxonomy" id="1484693"/>
    <lineage>
        <taxon>Bacteria</taxon>
        <taxon>Pseudomonadati</taxon>
        <taxon>Pseudomonadota</taxon>
        <taxon>Betaproteobacteria</taxon>
        <taxon>Burkholderiales</taxon>
        <taxon>Comamonadaceae</taxon>
        <taxon>Rhodoferax</taxon>
    </lineage>
</organism>
<dbReference type="GO" id="GO:0008641">
    <property type="term" value="F:ubiquitin-like modifier activating enzyme activity"/>
    <property type="evidence" value="ECO:0007669"/>
    <property type="project" value="InterPro"/>
</dbReference>
<evidence type="ECO:0000313" key="4">
    <source>
        <dbReference type="Proteomes" id="UP000186110"/>
    </source>
</evidence>
<protein>
    <submittedName>
        <fullName evidence="3">Uncharacterized protein</fullName>
    </submittedName>
</protein>
<sequence>MKFEKVAIPDLTAALHQRGFSYVGRGWHGWMKFTGELRLKSQSYPCEIAVSPTLDEFPRVWLTPLPAGRVELLPHLSTDGYLCYLSADSVIFDYFDPIRQTMTCLDRAEQVLEDILAGKMIDDLAEEFHATWGDNICFLDVDESRPGTLEAYSFTPELAVVTDDKARTHAKLESVGAGLPKIELSAFLVHTKSRPMPIRVSWPPKTIQTFLQWQSSLDRACRKKIEERLMQLFKRKAPRVLILIDSPAVQYGIEVDLKREPDGKGKKSSLRENLYRLPIRQTSVFRIDDKYIAGRNLPGSRTLAGLRVGLIGCGTIGGYLAELLAKAGAGTVGGKLTLVDKGALEPCNLGRHRLGFNALMQGKAEAMCKELRRIAPGIDVVHISSDAKEANLGPLDLLIDATGEQGLTEWLTWKYAEKVPYLSTWVEGAGVAVRALLKAKPEHACARCVSRPPLADQYRVFDSPPEVIMRGHGCEGLYVPFPAAASVQAAALAMEMVQAWLDGAEAHSFRTRVLDQSRQVHFKDCSPPRYEGCPACAM</sequence>
<dbReference type="InterPro" id="IPR045886">
    <property type="entry name" value="ThiF/MoeB/HesA"/>
</dbReference>
<feature type="domain" description="THIF-type NAD/FAD binding fold" evidence="1">
    <location>
        <begin position="299"/>
        <end position="513"/>
    </location>
</feature>
<dbReference type="EMBL" id="CP019239">
    <property type="protein sequence ID" value="APW41751.1"/>
    <property type="molecule type" value="Genomic_DNA"/>
</dbReference>
<dbReference type="InterPro" id="IPR032701">
    <property type="entry name" value="Prok-E2_B_dom"/>
</dbReference>
<dbReference type="AlphaFoldDB" id="A0A1P8K725"/>
<dbReference type="PANTHER" id="PTHR43267:SF1">
    <property type="entry name" value="TRNA THREONYLCARBAMOYLADENOSINE DEHYDRATASE"/>
    <property type="match status" value="1"/>
</dbReference>